<dbReference type="InterPro" id="IPR036508">
    <property type="entry name" value="Chitin-bd_dom_sf"/>
</dbReference>
<dbReference type="Pfam" id="PF01607">
    <property type="entry name" value="CBM_14"/>
    <property type="match status" value="2"/>
</dbReference>
<dbReference type="OrthoDB" id="9987187at2759"/>
<keyword evidence="2" id="KW-0732">Signal</keyword>
<dbReference type="SMART" id="SM00494">
    <property type="entry name" value="ChtBD2"/>
    <property type="match status" value="2"/>
</dbReference>
<comment type="caution">
    <text evidence="7">The sequence shown here is derived from an EMBL/GenBank/DDBJ whole genome shotgun (WGS) entry which is preliminary data.</text>
</comment>
<evidence type="ECO:0000256" key="4">
    <source>
        <dbReference type="ARBA" id="ARBA00023157"/>
    </source>
</evidence>
<evidence type="ECO:0000256" key="1">
    <source>
        <dbReference type="ARBA" id="ARBA00022669"/>
    </source>
</evidence>
<dbReference type="Proteomes" id="UP000192578">
    <property type="component" value="Unassembled WGS sequence"/>
</dbReference>
<keyword evidence="5" id="KW-0325">Glycoprotein</keyword>
<organism evidence="7 8">
    <name type="scientific">Hypsibius exemplaris</name>
    <name type="common">Freshwater tardigrade</name>
    <dbReference type="NCBI Taxonomy" id="2072580"/>
    <lineage>
        <taxon>Eukaryota</taxon>
        <taxon>Metazoa</taxon>
        <taxon>Ecdysozoa</taxon>
        <taxon>Tardigrada</taxon>
        <taxon>Eutardigrada</taxon>
        <taxon>Parachela</taxon>
        <taxon>Hypsibioidea</taxon>
        <taxon>Hypsibiidae</taxon>
        <taxon>Hypsibius</taxon>
    </lineage>
</organism>
<dbReference type="Gene3D" id="2.170.140.10">
    <property type="entry name" value="Chitin binding domain"/>
    <property type="match status" value="2"/>
</dbReference>
<dbReference type="SUPFAM" id="SSF57625">
    <property type="entry name" value="Invertebrate chitin-binding proteins"/>
    <property type="match status" value="2"/>
</dbReference>
<dbReference type="GO" id="GO:0008061">
    <property type="term" value="F:chitin binding"/>
    <property type="evidence" value="ECO:0007669"/>
    <property type="project" value="UniProtKB-KW"/>
</dbReference>
<gene>
    <name evidence="7" type="ORF">BV898_04787</name>
</gene>
<keyword evidence="8" id="KW-1185">Reference proteome</keyword>
<dbReference type="GO" id="GO:0005576">
    <property type="term" value="C:extracellular region"/>
    <property type="evidence" value="ECO:0007669"/>
    <property type="project" value="InterPro"/>
</dbReference>
<evidence type="ECO:0000256" key="5">
    <source>
        <dbReference type="ARBA" id="ARBA00023180"/>
    </source>
</evidence>
<sequence>MVNGQEDDVPAEEAETKCVAALRRYPSPPPTYTASKLFNCPELCRNSSGHFSTGQFPHPWDCNAFINCYHDEAYVAWCQPNLKFNENNMECDWPQNVNCSARRIARPDTDDWIPPQGCRVELCKEPVGRFEIPGRCGRFVNCWDKCAYVMKCPNRLVFNEGKKYCDYTYGLPAEHECRHFNSSNSSVTAEAHEGRIKVWP</sequence>
<evidence type="ECO:0000256" key="3">
    <source>
        <dbReference type="ARBA" id="ARBA00022737"/>
    </source>
</evidence>
<name>A0A1W0X1H3_HYPEX</name>
<dbReference type="PANTHER" id="PTHR23301:SF0">
    <property type="entry name" value="CHITIN-BINDING TYPE-2 DOMAIN-CONTAINING PROTEIN-RELATED"/>
    <property type="match status" value="1"/>
</dbReference>
<evidence type="ECO:0000259" key="6">
    <source>
        <dbReference type="PROSITE" id="PS50940"/>
    </source>
</evidence>
<accession>A0A1W0X1H3</accession>
<evidence type="ECO:0000256" key="2">
    <source>
        <dbReference type="ARBA" id="ARBA00022729"/>
    </source>
</evidence>
<proteinExistence type="predicted"/>
<keyword evidence="4" id="KW-1015">Disulfide bond</keyword>
<feature type="domain" description="Chitin-binding type-2" evidence="6">
    <location>
        <begin position="120"/>
        <end position="179"/>
    </location>
</feature>
<reference evidence="8" key="1">
    <citation type="submission" date="2017-01" db="EMBL/GenBank/DDBJ databases">
        <title>Comparative genomics of anhydrobiosis in the tardigrade Hypsibius dujardini.</title>
        <authorList>
            <person name="Yoshida Y."/>
            <person name="Koutsovoulos G."/>
            <person name="Laetsch D."/>
            <person name="Stevens L."/>
            <person name="Kumar S."/>
            <person name="Horikawa D."/>
            <person name="Ishino K."/>
            <person name="Komine S."/>
            <person name="Tomita M."/>
            <person name="Blaxter M."/>
            <person name="Arakawa K."/>
        </authorList>
    </citation>
    <scope>NUCLEOTIDE SEQUENCE [LARGE SCALE GENOMIC DNA]</scope>
    <source>
        <strain evidence="8">Z151</strain>
    </source>
</reference>
<dbReference type="PROSITE" id="PS50940">
    <property type="entry name" value="CHIT_BIND_II"/>
    <property type="match status" value="2"/>
</dbReference>
<keyword evidence="1" id="KW-0147">Chitin-binding</keyword>
<evidence type="ECO:0000313" key="8">
    <source>
        <dbReference type="Proteomes" id="UP000192578"/>
    </source>
</evidence>
<dbReference type="InterPro" id="IPR002557">
    <property type="entry name" value="Chitin-bd_dom"/>
</dbReference>
<keyword evidence="3" id="KW-0677">Repeat</keyword>
<dbReference type="AlphaFoldDB" id="A0A1W0X1H3"/>
<feature type="domain" description="Chitin-binding type-2" evidence="6">
    <location>
        <begin position="41"/>
        <end position="101"/>
    </location>
</feature>
<dbReference type="EMBL" id="MTYJ01000024">
    <property type="protein sequence ID" value="OQV21303.1"/>
    <property type="molecule type" value="Genomic_DNA"/>
</dbReference>
<dbReference type="InterPro" id="IPR051940">
    <property type="entry name" value="Chitin_bind-dev_reg"/>
</dbReference>
<dbReference type="PANTHER" id="PTHR23301">
    <property type="entry name" value="CHITIN BINDING PERITROPHIN-A"/>
    <property type="match status" value="1"/>
</dbReference>
<protein>
    <recommendedName>
        <fullName evidence="6">Chitin-binding type-2 domain-containing protein</fullName>
    </recommendedName>
</protein>
<evidence type="ECO:0000313" key="7">
    <source>
        <dbReference type="EMBL" id="OQV21303.1"/>
    </source>
</evidence>